<keyword evidence="4" id="KW-1185">Reference proteome</keyword>
<proteinExistence type="predicted"/>
<name>A0A815PU32_9BILA</name>
<feature type="transmembrane region" description="Helical" evidence="1">
    <location>
        <begin position="145"/>
        <end position="164"/>
    </location>
</feature>
<evidence type="ECO:0000256" key="1">
    <source>
        <dbReference type="SAM" id="Phobius"/>
    </source>
</evidence>
<evidence type="ECO:0000313" key="2">
    <source>
        <dbReference type="EMBL" id="CAF1189278.1"/>
    </source>
</evidence>
<keyword evidence="1" id="KW-0812">Transmembrane</keyword>
<evidence type="ECO:0000313" key="4">
    <source>
        <dbReference type="Proteomes" id="UP000663870"/>
    </source>
</evidence>
<dbReference type="EMBL" id="CAJNOL010002045">
    <property type="protein sequence ID" value="CAF1454291.1"/>
    <property type="molecule type" value="Genomic_DNA"/>
</dbReference>
<evidence type="ECO:0000313" key="3">
    <source>
        <dbReference type="EMBL" id="CAF1454291.1"/>
    </source>
</evidence>
<keyword evidence="1" id="KW-1133">Transmembrane helix</keyword>
<reference evidence="3" key="1">
    <citation type="submission" date="2021-02" db="EMBL/GenBank/DDBJ databases">
        <authorList>
            <person name="Nowell W R."/>
        </authorList>
    </citation>
    <scope>NUCLEOTIDE SEQUENCE</scope>
</reference>
<dbReference type="Proteomes" id="UP000663854">
    <property type="component" value="Unassembled WGS sequence"/>
</dbReference>
<keyword evidence="1" id="KW-0472">Membrane</keyword>
<protein>
    <submittedName>
        <fullName evidence="3">Uncharacterized protein</fullName>
    </submittedName>
</protein>
<dbReference type="EMBL" id="CAJNOH010001201">
    <property type="protein sequence ID" value="CAF1189278.1"/>
    <property type="molecule type" value="Genomic_DNA"/>
</dbReference>
<dbReference type="AlphaFoldDB" id="A0A815PU32"/>
<sequence length="183" mass="20517">MPDTPGGVSLSNAVSPVVLLSPIDSNKKINRYESAAIFGILTFEILKVFDEVLLTINETSADGVLVKFGKRIFVVIVQGSRYYPVLVSLRLQNTFIRFLAFTYVIGILAYTVYRESVCLDFMPNVANLQERNIAQLRIQLSARSIIYGLFANTPYFALLSYIVGEFGIRLMLDSCRGYQQDHG</sequence>
<dbReference type="Proteomes" id="UP000663870">
    <property type="component" value="Unassembled WGS sequence"/>
</dbReference>
<comment type="caution">
    <text evidence="3">The sequence shown here is derived from an EMBL/GenBank/DDBJ whole genome shotgun (WGS) entry which is preliminary data.</text>
</comment>
<gene>
    <name evidence="3" type="ORF">JXQ802_LOCUS37787</name>
    <name evidence="2" type="ORF">PYM288_LOCUS24253</name>
</gene>
<organism evidence="3 4">
    <name type="scientific">Rotaria sordida</name>
    <dbReference type="NCBI Taxonomy" id="392033"/>
    <lineage>
        <taxon>Eukaryota</taxon>
        <taxon>Metazoa</taxon>
        <taxon>Spiralia</taxon>
        <taxon>Gnathifera</taxon>
        <taxon>Rotifera</taxon>
        <taxon>Eurotatoria</taxon>
        <taxon>Bdelloidea</taxon>
        <taxon>Philodinida</taxon>
        <taxon>Philodinidae</taxon>
        <taxon>Rotaria</taxon>
    </lineage>
</organism>
<accession>A0A815PU32</accession>
<feature type="transmembrane region" description="Helical" evidence="1">
    <location>
        <begin position="95"/>
        <end position="113"/>
    </location>
</feature>